<dbReference type="AlphaFoldDB" id="A0A508WRC0"/>
<gene>
    <name evidence="1" type="ORF">EMEDMD4_1310034</name>
</gene>
<organism evidence="1">
    <name type="scientific">Sinorhizobium medicae</name>
    <dbReference type="NCBI Taxonomy" id="110321"/>
    <lineage>
        <taxon>Bacteria</taxon>
        <taxon>Pseudomonadati</taxon>
        <taxon>Pseudomonadota</taxon>
        <taxon>Alphaproteobacteria</taxon>
        <taxon>Hyphomicrobiales</taxon>
        <taxon>Rhizobiaceae</taxon>
        <taxon>Sinorhizobium/Ensifer group</taxon>
        <taxon>Sinorhizobium</taxon>
    </lineage>
</organism>
<dbReference type="Proteomes" id="UP000507954">
    <property type="component" value="Unassembled WGS sequence"/>
</dbReference>
<protein>
    <submittedName>
        <fullName evidence="1">Uncharacterized protein</fullName>
    </submittedName>
</protein>
<proteinExistence type="predicted"/>
<dbReference type="EMBL" id="CABFNB010000037">
    <property type="protein sequence ID" value="VTZ60040.1"/>
    <property type="molecule type" value="Genomic_DNA"/>
</dbReference>
<evidence type="ECO:0000313" key="1">
    <source>
        <dbReference type="EMBL" id="VTZ60040.1"/>
    </source>
</evidence>
<sequence length="164" mass="18221">MQKLSIMMLSVRMSYEFDEAKGRTVGSVIKMRGNILGLVLSVEEAITEPAATSTQGMGDARPPEPPCRRCLPDGVEISGPRGCACSSTTIIRRRSRQRFSVRCLDRSTHAGALIGWPRTRLKAAYDHISAAHEPEHAWYNRGSVRLDCPAVSRSSIQNTRRFTF</sequence>
<reference evidence="1" key="1">
    <citation type="submission" date="2019-06" db="EMBL/GenBank/DDBJ databases">
        <authorList>
            <person name="Le Quere A."/>
            <person name="Colella S."/>
        </authorList>
    </citation>
    <scope>NUCLEOTIDE SEQUENCE</scope>
    <source>
        <strain evidence="1">EmedicaeMD41</strain>
    </source>
</reference>
<name>A0A508WRC0_9HYPH</name>
<accession>A0A508WRC0</accession>